<evidence type="ECO:0000313" key="5">
    <source>
        <dbReference type="EMBL" id="MBC8533839.1"/>
    </source>
</evidence>
<dbReference type="PRINTS" id="PR00598">
    <property type="entry name" value="HTHMARR"/>
</dbReference>
<dbReference type="GO" id="GO:0003677">
    <property type="term" value="F:DNA binding"/>
    <property type="evidence" value="ECO:0007669"/>
    <property type="project" value="UniProtKB-KW"/>
</dbReference>
<comment type="caution">
    <text evidence="5">The sequence shown here is derived from an EMBL/GenBank/DDBJ whole genome shotgun (WGS) entry which is preliminary data.</text>
</comment>
<sequence length="165" mass="19041">MLHKKDVNPIDTDASVSLALKQISNAFVKDANRTLKRIGLTVSQAEILLFLYHTRIQEVSQRDIESHFGLQHPTVIGLLERLRKKGFVQCAVNPEDRRCRTVSLTEKAYEIQQEMELRRKKMEQHLLRDIPDTHLTLLLETLNQMLVNISEEDPAETTLNIGDDR</sequence>
<reference evidence="5" key="1">
    <citation type="submission" date="2020-08" db="EMBL/GenBank/DDBJ databases">
        <title>Genome public.</title>
        <authorList>
            <person name="Liu C."/>
            <person name="Sun Q."/>
        </authorList>
    </citation>
    <scope>NUCLEOTIDE SEQUENCE</scope>
    <source>
        <strain evidence="5">NSJ-40</strain>
    </source>
</reference>
<gene>
    <name evidence="5" type="ORF">IAG03_07440</name>
</gene>
<accession>A0A926HRJ3</accession>
<evidence type="ECO:0000256" key="2">
    <source>
        <dbReference type="ARBA" id="ARBA00023125"/>
    </source>
</evidence>
<keyword evidence="3" id="KW-0804">Transcription</keyword>
<keyword evidence="6" id="KW-1185">Reference proteome</keyword>
<dbReference type="RefSeq" id="WP_249319494.1">
    <property type="nucleotide sequence ID" value="NZ_JACRSN010000009.1"/>
</dbReference>
<dbReference type="Pfam" id="PF12802">
    <property type="entry name" value="MarR_2"/>
    <property type="match status" value="1"/>
</dbReference>
<organism evidence="5 6">
    <name type="scientific">Yeguia hominis</name>
    <dbReference type="NCBI Taxonomy" id="2763662"/>
    <lineage>
        <taxon>Bacteria</taxon>
        <taxon>Bacillati</taxon>
        <taxon>Bacillota</taxon>
        <taxon>Clostridia</taxon>
        <taxon>Eubacteriales</taxon>
        <taxon>Yeguiaceae</taxon>
        <taxon>Yeguia</taxon>
    </lineage>
</organism>
<dbReference type="Proteomes" id="UP000651482">
    <property type="component" value="Unassembled WGS sequence"/>
</dbReference>
<evidence type="ECO:0000256" key="3">
    <source>
        <dbReference type="ARBA" id="ARBA00023163"/>
    </source>
</evidence>
<dbReference type="SMART" id="SM00347">
    <property type="entry name" value="HTH_MARR"/>
    <property type="match status" value="1"/>
</dbReference>
<proteinExistence type="predicted"/>
<dbReference type="GO" id="GO:0003700">
    <property type="term" value="F:DNA-binding transcription factor activity"/>
    <property type="evidence" value="ECO:0007669"/>
    <property type="project" value="InterPro"/>
</dbReference>
<protein>
    <submittedName>
        <fullName evidence="5">MarR family transcriptional regulator</fullName>
    </submittedName>
</protein>
<dbReference type="PROSITE" id="PS50995">
    <property type="entry name" value="HTH_MARR_2"/>
    <property type="match status" value="1"/>
</dbReference>
<dbReference type="InterPro" id="IPR036388">
    <property type="entry name" value="WH-like_DNA-bd_sf"/>
</dbReference>
<dbReference type="SUPFAM" id="SSF46785">
    <property type="entry name" value="Winged helix' DNA-binding domain"/>
    <property type="match status" value="1"/>
</dbReference>
<evidence type="ECO:0000256" key="1">
    <source>
        <dbReference type="ARBA" id="ARBA00023015"/>
    </source>
</evidence>
<name>A0A926HRJ3_9FIRM</name>
<dbReference type="PANTHER" id="PTHR42756">
    <property type="entry name" value="TRANSCRIPTIONAL REGULATOR, MARR"/>
    <property type="match status" value="1"/>
</dbReference>
<dbReference type="Gene3D" id="1.10.10.10">
    <property type="entry name" value="Winged helix-like DNA-binding domain superfamily/Winged helix DNA-binding domain"/>
    <property type="match status" value="1"/>
</dbReference>
<dbReference type="EMBL" id="JACRSN010000009">
    <property type="protein sequence ID" value="MBC8533839.1"/>
    <property type="molecule type" value="Genomic_DNA"/>
</dbReference>
<feature type="domain" description="HTH marR-type" evidence="4">
    <location>
        <begin position="13"/>
        <end position="147"/>
    </location>
</feature>
<dbReference type="PANTHER" id="PTHR42756:SF1">
    <property type="entry name" value="TRANSCRIPTIONAL REPRESSOR OF EMRAB OPERON"/>
    <property type="match status" value="1"/>
</dbReference>
<dbReference type="InterPro" id="IPR036390">
    <property type="entry name" value="WH_DNA-bd_sf"/>
</dbReference>
<dbReference type="InterPro" id="IPR000835">
    <property type="entry name" value="HTH_MarR-typ"/>
</dbReference>
<keyword evidence="1" id="KW-0805">Transcription regulation</keyword>
<evidence type="ECO:0000259" key="4">
    <source>
        <dbReference type="PROSITE" id="PS50995"/>
    </source>
</evidence>
<dbReference type="AlphaFoldDB" id="A0A926HRJ3"/>
<evidence type="ECO:0000313" key="6">
    <source>
        <dbReference type="Proteomes" id="UP000651482"/>
    </source>
</evidence>
<keyword evidence="2" id="KW-0238">DNA-binding</keyword>